<dbReference type="Gene3D" id="3.40.50.1240">
    <property type="entry name" value="Phosphoglycerate mutase-like"/>
    <property type="match status" value="1"/>
</dbReference>
<reference evidence="3" key="1">
    <citation type="submission" date="2021-01" db="EMBL/GenBank/DDBJ databases">
        <authorList>
            <person name="Corre E."/>
            <person name="Pelletier E."/>
            <person name="Niang G."/>
            <person name="Scheremetjew M."/>
            <person name="Finn R."/>
            <person name="Kale V."/>
            <person name="Holt S."/>
            <person name="Cochrane G."/>
            <person name="Meng A."/>
            <person name="Brown T."/>
            <person name="Cohen L."/>
        </authorList>
    </citation>
    <scope>NUCLEOTIDE SEQUENCE</scope>
    <source>
        <strain evidence="3">CCMP3105</strain>
    </source>
</reference>
<gene>
    <name evidence="3" type="ORF">AMON00008_LOCUS51964</name>
</gene>
<name>A0A7S4SMC4_9DINO</name>
<dbReference type="SUPFAM" id="SSF53254">
    <property type="entry name" value="Phosphoglycerate mutase-like"/>
    <property type="match status" value="1"/>
</dbReference>
<dbReference type="InterPro" id="IPR029033">
    <property type="entry name" value="His_PPase_superfam"/>
</dbReference>
<dbReference type="PANTHER" id="PTHR11567">
    <property type="entry name" value="ACID PHOSPHATASE-RELATED"/>
    <property type="match status" value="1"/>
</dbReference>
<keyword evidence="1" id="KW-0378">Hydrolase</keyword>
<dbReference type="GO" id="GO:0016791">
    <property type="term" value="F:phosphatase activity"/>
    <property type="evidence" value="ECO:0007669"/>
    <property type="project" value="TreeGrafter"/>
</dbReference>
<accession>A0A7S4SMC4</accession>
<dbReference type="EMBL" id="HBNR01073256">
    <property type="protein sequence ID" value="CAE4649273.1"/>
    <property type="molecule type" value="Transcribed_RNA"/>
</dbReference>
<feature type="signal peptide" evidence="2">
    <location>
        <begin position="1"/>
        <end position="23"/>
    </location>
</feature>
<evidence type="ECO:0000313" key="3">
    <source>
        <dbReference type="EMBL" id="CAE4649273.1"/>
    </source>
</evidence>
<proteinExistence type="predicted"/>
<keyword evidence="2" id="KW-0732">Signal</keyword>
<protein>
    <submittedName>
        <fullName evidence="3">Uncharacterized protein</fullName>
    </submittedName>
</protein>
<dbReference type="PANTHER" id="PTHR11567:SF110">
    <property type="entry name" value="2-PHOSPHOXYLOSE PHOSPHATASE 1"/>
    <property type="match status" value="1"/>
</dbReference>
<evidence type="ECO:0000256" key="2">
    <source>
        <dbReference type="SAM" id="SignalP"/>
    </source>
</evidence>
<feature type="chain" id="PRO_5031538004" evidence="2">
    <location>
        <begin position="24"/>
        <end position="532"/>
    </location>
</feature>
<sequence length="532" mass="57872">MGNFGRSLLLLLPLLQGAPRGPAEKACKGGCHSPGSALGLPRDHDGAAAEEHTLGPAVPGRPRPPKRSSLTWLRGEGFAGSTDVACLNPAVVSGRFEDSTVDPSRYVLRAAYVMQRHCDRWIYEHDLINNRCWPFQLNSSVQSSPWQAAECDFGGKDLSTVWESWPVAPDPYAAPDAGTCQVHDGTPQGTRQGQKHAHELGEMLRCQYVDSGLIPPTCPQGSITLHADKVHKNELTLQTEYEAVCGRLPSLAEFPKEKTLVGYLREPTKGAPWYVARKQCGGARLDNLDREADAAALKSRWWKSQVQAVAAEVAAVTGHPRPDSAMAAEFLDSIIDCVAVHACTGLDDTPAAFLNPASKLPDMGAVALYGRMNRNETARRTWGLDYWRATDPAVFTEYASLYYGYFFAVLGDLLRAAAKGDPRAPKLTISVMSDSNISPLLAFYNLSELAAQRPPYLSTLVHEVYEDKSVGSPAVRVLFNGGVQRVCPGPKSFPLCPFDEWAALVARFVPSREACPTLYEAYEFLGGEPQGG</sequence>
<dbReference type="InterPro" id="IPR050645">
    <property type="entry name" value="Histidine_acid_phosphatase"/>
</dbReference>
<organism evidence="3">
    <name type="scientific">Alexandrium monilatum</name>
    <dbReference type="NCBI Taxonomy" id="311494"/>
    <lineage>
        <taxon>Eukaryota</taxon>
        <taxon>Sar</taxon>
        <taxon>Alveolata</taxon>
        <taxon>Dinophyceae</taxon>
        <taxon>Gonyaulacales</taxon>
        <taxon>Pyrocystaceae</taxon>
        <taxon>Alexandrium</taxon>
    </lineage>
</organism>
<dbReference type="AlphaFoldDB" id="A0A7S4SMC4"/>
<evidence type="ECO:0000256" key="1">
    <source>
        <dbReference type="ARBA" id="ARBA00022801"/>
    </source>
</evidence>